<evidence type="ECO:0000256" key="1">
    <source>
        <dbReference type="SAM" id="SignalP"/>
    </source>
</evidence>
<evidence type="ECO:0000313" key="3">
    <source>
        <dbReference type="Proteomes" id="UP000192360"/>
    </source>
</evidence>
<organism evidence="2 3">
    <name type="scientific">Cellulophaga tyrosinoxydans</name>
    <dbReference type="NCBI Taxonomy" id="504486"/>
    <lineage>
        <taxon>Bacteria</taxon>
        <taxon>Pseudomonadati</taxon>
        <taxon>Bacteroidota</taxon>
        <taxon>Flavobacteriia</taxon>
        <taxon>Flavobacteriales</taxon>
        <taxon>Flavobacteriaceae</taxon>
        <taxon>Cellulophaga</taxon>
    </lineage>
</organism>
<dbReference type="RefSeq" id="WP_084060982.1">
    <property type="nucleotide sequence ID" value="NZ_FWXO01000002.1"/>
</dbReference>
<dbReference type="Proteomes" id="UP000192360">
    <property type="component" value="Unassembled WGS sequence"/>
</dbReference>
<dbReference type="AlphaFoldDB" id="A0A1W1ZXC5"/>
<feature type="signal peptide" evidence="1">
    <location>
        <begin position="1"/>
        <end position="18"/>
    </location>
</feature>
<accession>A0A1W1ZXC5</accession>
<feature type="chain" id="PRO_5012551699" evidence="1">
    <location>
        <begin position="19"/>
        <end position="154"/>
    </location>
</feature>
<keyword evidence="1" id="KW-0732">Signal</keyword>
<dbReference type="EMBL" id="FWXO01000002">
    <property type="protein sequence ID" value="SMC53119.1"/>
    <property type="molecule type" value="Genomic_DNA"/>
</dbReference>
<gene>
    <name evidence="2" type="ORF">SAMN05660703_1624</name>
</gene>
<reference evidence="2 3" key="1">
    <citation type="submission" date="2017-04" db="EMBL/GenBank/DDBJ databases">
        <authorList>
            <person name="Afonso C.L."/>
            <person name="Miller P.J."/>
            <person name="Scott M.A."/>
            <person name="Spackman E."/>
            <person name="Goraichik I."/>
            <person name="Dimitrov K.M."/>
            <person name="Suarez D.L."/>
            <person name="Swayne D.E."/>
        </authorList>
    </citation>
    <scope>NUCLEOTIDE SEQUENCE [LARGE SCALE GENOMIC DNA]</scope>
    <source>
        <strain evidence="2 3">DSM 21164</strain>
    </source>
</reference>
<proteinExistence type="predicted"/>
<dbReference type="SUPFAM" id="SSF54427">
    <property type="entry name" value="NTF2-like"/>
    <property type="match status" value="1"/>
</dbReference>
<dbReference type="STRING" id="504486.SAMN05660703_1624"/>
<dbReference type="InterPro" id="IPR032710">
    <property type="entry name" value="NTF2-like_dom_sf"/>
</dbReference>
<dbReference type="OrthoDB" id="117186at2"/>
<dbReference type="Gene3D" id="3.10.450.50">
    <property type="match status" value="1"/>
</dbReference>
<sequence length="154" mass="17856">MKYNVLAMFFLFFSLLQAQNEDEKAVQKTIENFFIGFHNQDATQIRNTVNADVIMQTVSSDSTGNTLVKNEKFETFLKSITSIPKTTLFKEKIISYHIQIDGNMANAWTIYEFWLNNSFSHCGVNSFQLIKFGKKWKIIYVIDTRRKNGCNQGD</sequence>
<name>A0A1W1ZXC5_9FLAO</name>
<evidence type="ECO:0000313" key="2">
    <source>
        <dbReference type="EMBL" id="SMC53119.1"/>
    </source>
</evidence>
<protein>
    <submittedName>
        <fullName evidence="2">Putative lumazine-binding</fullName>
    </submittedName>
</protein>
<keyword evidence="3" id="KW-1185">Reference proteome</keyword>